<sequence length="314" mass="36987">MKVKKASLMYLPLQLLLASVARLPFGALYRLADLIYVLVYYIARYRRKTVLKNLKESFPEKNEAEITNICREFYRNFADYIVETIKLGHVTNRQIMKRMEIVGIETVDRLFSEGRSIIMMFSHCFNWEWATSITLWSRFKPSEKTVYAQVYRHLDNDWFNNYFLKLRSRFGSVSFDKRMVLRNLVQLRRQGIKSITGFMSDQKPSHGDTAMHVVNFLNHPTAMITGTEILARKLDMAVLYWDVEKPARGHYRLTVRLLAEHPGKLPEFSITDQYASLLENTIRRTPSIWLWTHKRWKNPVKAATLSQTAHTQQQ</sequence>
<accession>A0AC61S544</accession>
<protein>
    <submittedName>
        <fullName evidence="1">Acetyltransferase</fullName>
    </submittedName>
</protein>
<evidence type="ECO:0000313" key="2">
    <source>
        <dbReference type="Proteomes" id="UP000305401"/>
    </source>
</evidence>
<keyword evidence="2" id="KW-1185">Reference proteome</keyword>
<name>A0AC61S544_9BACT</name>
<comment type="caution">
    <text evidence="1">The sequence shown here is derived from an EMBL/GenBank/DDBJ whole genome shotgun (WGS) entry which is preliminary data.</text>
</comment>
<gene>
    <name evidence="1" type="ORF">E5990_06925</name>
</gene>
<proteinExistence type="predicted"/>
<dbReference type="EMBL" id="SSTG01000078">
    <property type="protein sequence ID" value="THG49530.1"/>
    <property type="molecule type" value="Genomic_DNA"/>
</dbReference>
<organism evidence="1 2">
    <name type="scientific">Muribaculum caecicola</name>
    <dbReference type="NCBI Taxonomy" id="3038144"/>
    <lineage>
        <taxon>Bacteria</taxon>
        <taxon>Pseudomonadati</taxon>
        <taxon>Bacteroidota</taxon>
        <taxon>Bacteroidia</taxon>
        <taxon>Bacteroidales</taxon>
        <taxon>Muribaculaceae</taxon>
        <taxon>Muribaculum</taxon>
    </lineage>
</organism>
<dbReference type="Proteomes" id="UP000305401">
    <property type="component" value="Unassembled WGS sequence"/>
</dbReference>
<evidence type="ECO:0000313" key="1">
    <source>
        <dbReference type="EMBL" id="THG49530.1"/>
    </source>
</evidence>
<reference evidence="1" key="1">
    <citation type="submission" date="2019-04" db="EMBL/GenBank/DDBJ databases">
        <title>Microbes associate with the intestines of laboratory mice.</title>
        <authorList>
            <person name="Navarre W."/>
            <person name="Wong E."/>
            <person name="Huang K.C."/>
            <person name="Tropini C."/>
            <person name="Ng K."/>
            <person name="Yu B."/>
        </authorList>
    </citation>
    <scope>NUCLEOTIDE SEQUENCE</scope>
    <source>
        <strain evidence="1">NM86_A22</strain>
    </source>
</reference>